<name>X1VRT7_9ZZZZ</name>
<organism evidence="2">
    <name type="scientific">marine sediment metagenome</name>
    <dbReference type="NCBI Taxonomy" id="412755"/>
    <lineage>
        <taxon>unclassified sequences</taxon>
        <taxon>metagenomes</taxon>
        <taxon>ecological metagenomes</taxon>
    </lineage>
</organism>
<evidence type="ECO:0008006" key="3">
    <source>
        <dbReference type="Google" id="ProtNLM"/>
    </source>
</evidence>
<comment type="caution">
    <text evidence="2">The sequence shown here is derived from an EMBL/GenBank/DDBJ whole genome shotgun (WGS) entry which is preliminary data.</text>
</comment>
<accession>X1VRT7</accession>
<sequence length="118" mass="12588">MTERQAVGSIPDGARATPPASPEGPPTPAQTPGGVLIGGLARLPEKTILNGRQLASILKVTPRTVRRMVRRNELPPPVPLAGNSVWLVGRVLAHIEAAAERAAREAERDVRRISRLSP</sequence>
<gene>
    <name evidence="2" type="ORF">S12H4_49454</name>
</gene>
<dbReference type="EMBL" id="BARW01031029">
    <property type="protein sequence ID" value="GAJ12285.1"/>
    <property type="molecule type" value="Genomic_DNA"/>
</dbReference>
<evidence type="ECO:0000313" key="2">
    <source>
        <dbReference type="EMBL" id="GAJ12285.1"/>
    </source>
</evidence>
<reference evidence="2" key="1">
    <citation type="journal article" date="2014" name="Front. Microbiol.">
        <title>High frequency of phylogenetically diverse reductive dehalogenase-homologous genes in deep subseafloor sedimentary metagenomes.</title>
        <authorList>
            <person name="Kawai M."/>
            <person name="Futagami T."/>
            <person name="Toyoda A."/>
            <person name="Takaki Y."/>
            <person name="Nishi S."/>
            <person name="Hori S."/>
            <person name="Arai W."/>
            <person name="Tsubouchi T."/>
            <person name="Morono Y."/>
            <person name="Uchiyama I."/>
            <person name="Ito T."/>
            <person name="Fujiyama A."/>
            <person name="Inagaki F."/>
            <person name="Takami H."/>
        </authorList>
    </citation>
    <scope>NUCLEOTIDE SEQUENCE</scope>
    <source>
        <strain evidence="2">Expedition CK06-06</strain>
    </source>
</reference>
<proteinExistence type="predicted"/>
<feature type="region of interest" description="Disordered" evidence="1">
    <location>
        <begin position="1"/>
        <end position="33"/>
    </location>
</feature>
<protein>
    <recommendedName>
        <fullName evidence="3">Helix-turn-helix domain-containing protein</fullName>
    </recommendedName>
</protein>
<evidence type="ECO:0000256" key="1">
    <source>
        <dbReference type="SAM" id="MobiDB-lite"/>
    </source>
</evidence>
<dbReference type="AlphaFoldDB" id="X1VRT7"/>
<feature type="compositionally biased region" description="Pro residues" evidence="1">
    <location>
        <begin position="19"/>
        <end position="29"/>
    </location>
</feature>